<feature type="region of interest" description="Disordered" evidence="1">
    <location>
        <begin position="1"/>
        <end position="30"/>
    </location>
</feature>
<dbReference type="Proteomes" id="UP001341281">
    <property type="component" value="Chromosome 07"/>
</dbReference>
<evidence type="ECO:0000313" key="2">
    <source>
        <dbReference type="EMBL" id="WVZ85522.1"/>
    </source>
</evidence>
<gene>
    <name evidence="2" type="ORF">U9M48_032441</name>
</gene>
<evidence type="ECO:0008006" key="4">
    <source>
        <dbReference type="Google" id="ProtNLM"/>
    </source>
</evidence>
<feature type="compositionally biased region" description="Basic residues" evidence="1">
    <location>
        <begin position="15"/>
        <end position="28"/>
    </location>
</feature>
<evidence type="ECO:0000313" key="3">
    <source>
        <dbReference type="Proteomes" id="UP001341281"/>
    </source>
</evidence>
<name>A0AAQ3U7T5_PASNO</name>
<accession>A0AAQ3U7T5</accession>
<dbReference type="AlphaFoldDB" id="A0AAQ3U7T5"/>
<proteinExistence type="predicted"/>
<feature type="region of interest" description="Disordered" evidence="1">
    <location>
        <begin position="177"/>
        <end position="206"/>
    </location>
</feature>
<keyword evidence="3" id="KW-1185">Reference proteome</keyword>
<dbReference type="InterPro" id="IPR039312">
    <property type="entry name" value="ZPR"/>
</dbReference>
<dbReference type="PANTHER" id="PTHR33601">
    <property type="entry name" value="PROTEIN LITTLE ZIPPER 4"/>
    <property type="match status" value="1"/>
</dbReference>
<dbReference type="EMBL" id="CP144751">
    <property type="protein sequence ID" value="WVZ85522.1"/>
    <property type="molecule type" value="Genomic_DNA"/>
</dbReference>
<feature type="non-terminal residue" evidence="2">
    <location>
        <position position="1"/>
    </location>
</feature>
<reference evidence="2 3" key="1">
    <citation type="submission" date="2024-02" db="EMBL/GenBank/DDBJ databases">
        <title>High-quality chromosome-scale genome assembly of Pensacola bahiagrass (Paspalum notatum Flugge var. saurae).</title>
        <authorList>
            <person name="Vega J.M."/>
            <person name="Podio M."/>
            <person name="Orjuela J."/>
            <person name="Siena L.A."/>
            <person name="Pessino S.C."/>
            <person name="Combes M.C."/>
            <person name="Mariac C."/>
            <person name="Albertini E."/>
            <person name="Pupilli F."/>
            <person name="Ortiz J.P.A."/>
            <person name="Leblanc O."/>
        </authorList>
    </citation>
    <scope>NUCLEOTIDE SEQUENCE [LARGE SCALE GENOMIC DNA]</scope>
    <source>
        <strain evidence="2">R1</strain>
        <tissue evidence="2">Leaf</tissue>
    </source>
</reference>
<organism evidence="2 3">
    <name type="scientific">Paspalum notatum var. saurae</name>
    <dbReference type="NCBI Taxonomy" id="547442"/>
    <lineage>
        <taxon>Eukaryota</taxon>
        <taxon>Viridiplantae</taxon>
        <taxon>Streptophyta</taxon>
        <taxon>Embryophyta</taxon>
        <taxon>Tracheophyta</taxon>
        <taxon>Spermatophyta</taxon>
        <taxon>Magnoliopsida</taxon>
        <taxon>Liliopsida</taxon>
        <taxon>Poales</taxon>
        <taxon>Poaceae</taxon>
        <taxon>PACMAD clade</taxon>
        <taxon>Panicoideae</taxon>
        <taxon>Andropogonodae</taxon>
        <taxon>Paspaleae</taxon>
        <taxon>Paspalinae</taxon>
        <taxon>Paspalum</taxon>
    </lineage>
</organism>
<sequence>ERRPPPLPPSYVRRAAPRRARRGGRPARQRGISVALAPINNPHHHAPPTAAWVDFAVDPQLSCLHHPHPLRLCPHRRSPLCSPLLEPGEREARMDRLNTKLYLQNCYIMKENERLRKKALLLNQENQALLTELKHRLAKTAAAATTNNNSGGGNGKASGNAAAAAAAAAAGNRTAIPDLNAATPGAAHAATHDKVVAPNPKKAVAN</sequence>
<protein>
    <recommendedName>
        <fullName evidence="4">Protein LITTLE ZIPPER 3</fullName>
    </recommendedName>
</protein>
<evidence type="ECO:0000256" key="1">
    <source>
        <dbReference type="SAM" id="MobiDB-lite"/>
    </source>
</evidence>
<dbReference type="PANTHER" id="PTHR33601:SF1">
    <property type="entry name" value="PROTEIN LITTLE ZIPPER 4"/>
    <property type="match status" value="1"/>
</dbReference>